<organism evidence="2 3">
    <name type="scientific">Fusibacter paucivorans</name>
    <dbReference type="NCBI Taxonomy" id="76009"/>
    <lineage>
        <taxon>Bacteria</taxon>
        <taxon>Bacillati</taxon>
        <taxon>Bacillota</taxon>
        <taxon>Clostridia</taxon>
        <taxon>Eubacteriales</taxon>
        <taxon>Eubacteriales Family XII. Incertae Sedis</taxon>
        <taxon>Fusibacter</taxon>
    </lineage>
</organism>
<protein>
    <submittedName>
        <fullName evidence="2">Class I SAM-dependent methyltransferase</fullName>
    </submittedName>
</protein>
<dbReference type="InterPro" id="IPR052356">
    <property type="entry name" value="Thiol_S-MT"/>
</dbReference>
<sequence length="187" mass="21166">MNIYDGMMYPLEKKWLAEKREWLMRYVKGEVLEIGYGTGSNFKFMNTDAIHHITALDTSENDIVRNDLPIHFVTGSVEALPFENDFFDTVIETLVLCSVNELERSISEIARVLKPGGTFVYMDHVLPNDAGLAKAFKVVNPLWSKIANGCQLVRTPKSLFERYNLKIVEGHSVGKGIFDYGIAIKFA</sequence>
<evidence type="ECO:0000313" key="2">
    <source>
        <dbReference type="EMBL" id="MBS7526018.1"/>
    </source>
</evidence>
<keyword evidence="2" id="KW-0489">Methyltransferase</keyword>
<reference evidence="2 3" key="1">
    <citation type="submission" date="2021-05" db="EMBL/GenBank/DDBJ databases">
        <title>Fusibacter ferrireducens sp. nov., an anaerobic, sulfur- and Fe-reducing bacterium isolated from the mangrove sediment.</title>
        <authorList>
            <person name="Qiu D."/>
        </authorList>
    </citation>
    <scope>NUCLEOTIDE SEQUENCE [LARGE SCALE GENOMIC DNA]</scope>
    <source>
        <strain evidence="2 3">DSM 12116</strain>
    </source>
</reference>
<keyword evidence="2" id="KW-0808">Transferase</keyword>
<dbReference type="PANTHER" id="PTHR45036:SF1">
    <property type="entry name" value="METHYLTRANSFERASE LIKE 7A"/>
    <property type="match status" value="1"/>
</dbReference>
<keyword evidence="3" id="KW-1185">Reference proteome</keyword>
<feature type="domain" description="Methyltransferase type 11" evidence="1">
    <location>
        <begin position="32"/>
        <end position="120"/>
    </location>
</feature>
<evidence type="ECO:0000313" key="3">
    <source>
        <dbReference type="Proteomes" id="UP000746471"/>
    </source>
</evidence>
<dbReference type="EMBL" id="JAHBCL010000007">
    <property type="protein sequence ID" value="MBS7526018.1"/>
    <property type="molecule type" value="Genomic_DNA"/>
</dbReference>
<gene>
    <name evidence="2" type="ORF">KHM83_04970</name>
</gene>
<dbReference type="Pfam" id="PF08241">
    <property type="entry name" value="Methyltransf_11"/>
    <property type="match status" value="1"/>
</dbReference>
<dbReference type="Gene3D" id="3.40.50.150">
    <property type="entry name" value="Vaccinia Virus protein VP39"/>
    <property type="match status" value="1"/>
</dbReference>
<accession>A0ABS5PLK5</accession>
<dbReference type="GO" id="GO:0008168">
    <property type="term" value="F:methyltransferase activity"/>
    <property type="evidence" value="ECO:0007669"/>
    <property type="project" value="UniProtKB-KW"/>
</dbReference>
<dbReference type="RefSeq" id="WP_213235806.1">
    <property type="nucleotide sequence ID" value="NZ_JAHBCL010000007.1"/>
</dbReference>
<evidence type="ECO:0000259" key="1">
    <source>
        <dbReference type="Pfam" id="PF08241"/>
    </source>
</evidence>
<dbReference type="PANTHER" id="PTHR45036">
    <property type="entry name" value="METHYLTRANSFERASE LIKE 7B"/>
    <property type="match status" value="1"/>
</dbReference>
<dbReference type="Proteomes" id="UP000746471">
    <property type="component" value="Unassembled WGS sequence"/>
</dbReference>
<dbReference type="CDD" id="cd02440">
    <property type="entry name" value="AdoMet_MTases"/>
    <property type="match status" value="1"/>
</dbReference>
<proteinExistence type="predicted"/>
<comment type="caution">
    <text evidence="2">The sequence shown here is derived from an EMBL/GenBank/DDBJ whole genome shotgun (WGS) entry which is preliminary data.</text>
</comment>
<dbReference type="InterPro" id="IPR013216">
    <property type="entry name" value="Methyltransf_11"/>
</dbReference>
<dbReference type="SUPFAM" id="SSF53335">
    <property type="entry name" value="S-adenosyl-L-methionine-dependent methyltransferases"/>
    <property type="match status" value="1"/>
</dbReference>
<name>A0ABS5PLK5_9FIRM</name>
<dbReference type="InterPro" id="IPR029063">
    <property type="entry name" value="SAM-dependent_MTases_sf"/>
</dbReference>
<dbReference type="GO" id="GO:0032259">
    <property type="term" value="P:methylation"/>
    <property type="evidence" value="ECO:0007669"/>
    <property type="project" value="UniProtKB-KW"/>
</dbReference>